<dbReference type="GO" id="GO:0006913">
    <property type="term" value="P:nucleocytoplasmic transport"/>
    <property type="evidence" value="ECO:0007669"/>
    <property type="project" value="TreeGrafter"/>
</dbReference>
<feature type="compositionally biased region" description="Low complexity" evidence="4">
    <location>
        <begin position="271"/>
        <end position="286"/>
    </location>
</feature>
<feature type="region of interest" description="Disordered" evidence="4">
    <location>
        <begin position="260"/>
        <end position="300"/>
    </location>
</feature>
<dbReference type="InterPro" id="IPR001611">
    <property type="entry name" value="Leu-rich_rpt"/>
</dbReference>
<name>A0A6G0WHE4_9STRA</name>
<evidence type="ECO:0000313" key="5">
    <source>
        <dbReference type="EMBL" id="KAF0726594.1"/>
    </source>
</evidence>
<keyword evidence="3" id="KW-0677">Repeat</keyword>
<keyword evidence="2" id="KW-0433">Leucine-rich repeat</keyword>
<keyword evidence="1" id="KW-0343">GTPase activation</keyword>
<dbReference type="PANTHER" id="PTHR24113:SF12">
    <property type="entry name" value="RAN GTPASE-ACTIVATING PROTEIN 1"/>
    <property type="match status" value="1"/>
</dbReference>
<evidence type="ECO:0000313" key="6">
    <source>
        <dbReference type="Proteomes" id="UP000481153"/>
    </source>
</evidence>
<dbReference type="GO" id="GO:0005096">
    <property type="term" value="F:GTPase activator activity"/>
    <property type="evidence" value="ECO:0007669"/>
    <property type="project" value="UniProtKB-KW"/>
</dbReference>
<keyword evidence="6" id="KW-1185">Reference proteome</keyword>
<dbReference type="EMBL" id="VJMJ01000213">
    <property type="protein sequence ID" value="KAF0726594.1"/>
    <property type="molecule type" value="Genomic_DNA"/>
</dbReference>
<dbReference type="GO" id="GO:0005634">
    <property type="term" value="C:nucleus"/>
    <property type="evidence" value="ECO:0007669"/>
    <property type="project" value="TreeGrafter"/>
</dbReference>
<evidence type="ECO:0000256" key="1">
    <source>
        <dbReference type="ARBA" id="ARBA00022468"/>
    </source>
</evidence>
<dbReference type="SMART" id="SM00368">
    <property type="entry name" value="LRR_RI"/>
    <property type="match status" value="4"/>
</dbReference>
<dbReference type="GO" id="GO:0031267">
    <property type="term" value="F:small GTPase binding"/>
    <property type="evidence" value="ECO:0007669"/>
    <property type="project" value="TreeGrafter"/>
</dbReference>
<evidence type="ECO:0000256" key="3">
    <source>
        <dbReference type="ARBA" id="ARBA00022737"/>
    </source>
</evidence>
<organism evidence="5 6">
    <name type="scientific">Aphanomyces euteiches</name>
    <dbReference type="NCBI Taxonomy" id="100861"/>
    <lineage>
        <taxon>Eukaryota</taxon>
        <taxon>Sar</taxon>
        <taxon>Stramenopiles</taxon>
        <taxon>Oomycota</taxon>
        <taxon>Saprolegniomycetes</taxon>
        <taxon>Saprolegniales</taxon>
        <taxon>Verrucalvaceae</taxon>
        <taxon>Aphanomyces</taxon>
    </lineage>
</organism>
<dbReference type="InterPro" id="IPR027038">
    <property type="entry name" value="RanGap"/>
</dbReference>
<dbReference type="AlphaFoldDB" id="A0A6G0WHE4"/>
<reference evidence="5 6" key="1">
    <citation type="submission" date="2019-07" db="EMBL/GenBank/DDBJ databases">
        <title>Genomics analysis of Aphanomyces spp. identifies a new class of oomycete effector associated with host adaptation.</title>
        <authorList>
            <person name="Gaulin E."/>
        </authorList>
    </citation>
    <scope>NUCLEOTIDE SEQUENCE [LARGE SCALE GENOMIC DNA]</scope>
    <source>
        <strain evidence="5 6">ATCC 201684</strain>
    </source>
</reference>
<dbReference type="GO" id="GO:0005829">
    <property type="term" value="C:cytosol"/>
    <property type="evidence" value="ECO:0007669"/>
    <property type="project" value="TreeGrafter"/>
</dbReference>
<proteinExistence type="predicted"/>
<dbReference type="Gene3D" id="3.80.10.10">
    <property type="entry name" value="Ribonuclease Inhibitor"/>
    <property type="match status" value="2"/>
</dbReference>
<dbReference type="InterPro" id="IPR032675">
    <property type="entry name" value="LRR_dom_sf"/>
</dbReference>
<evidence type="ECO:0000256" key="2">
    <source>
        <dbReference type="ARBA" id="ARBA00022614"/>
    </source>
</evidence>
<sequence length="491" mass="54517">MTVLVRCFKETKYLQHIVLNSCRDVSMTSLMALAALVPHVEILELPSCRLPRQAGLILSQAFQSCANLQTLVLRNNALGDGGARAIADAFLPKKTRQHSCESENEGRWVLNTLDLSGNGISNVGFACILATCVRHLRVSHNKITSIQDVATARHLNTLDISCNPISHDGFDSMARVLSSSHLSRLTSLNIENCRITVDGLNAIKEAIRANPDTKMREIRLGEDNSIEDPKTRIVLTELLKCVSHVAPQIECIISPTVVPQQTPREVASSGSTMTPRSPHSSSSTQSEDMDEDNQSTTEQHTTSINAAIETKFGRIVHQLSQQQQNQNDDAMHHLTGKVKGLELSIPRLESRLDGLSDRVAIQAAQLPALQAEVAKLSAISQHDQRREGNLLDQGNVQDDAKDIHMDLAKWKTEMEVAQRHQFRQWQKYIDEDRAQLLMRVNELESKVVSLENFVKAEQQASLLALEAISKRFVVARLALAIPTTELDQIQH</sequence>
<accession>A0A6G0WHE4</accession>
<dbReference type="Proteomes" id="UP000481153">
    <property type="component" value="Unassembled WGS sequence"/>
</dbReference>
<comment type="caution">
    <text evidence="5">The sequence shown here is derived from an EMBL/GenBank/DDBJ whole genome shotgun (WGS) entry which is preliminary data.</text>
</comment>
<protein>
    <submittedName>
        <fullName evidence="5">Uncharacterized protein</fullName>
    </submittedName>
</protein>
<dbReference type="GO" id="GO:0048471">
    <property type="term" value="C:perinuclear region of cytoplasm"/>
    <property type="evidence" value="ECO:0007669"/>
    <property type="project" value="TreeGrafter"/>
</dbReference>
<evidence type="ECO:0000256" key="4">
    <source>
        <dbReference type="SAM" id="MobiDB-lite"/>
    </source>
</evidence>
<dbReference type="SUPFAM" id="SSF52047">
    <property type="entry name" value="RNI-like"/>
    <property type="match status" value="1"/>
</dbReference>
<dbReference type="Pfam" id="PF13516">
    <property type="entry name" value="LRR_6"/>
    <property type="match status" value="4"/>
</dbReference>
<gene>
    <name evidence="5" type="ORF">Ae201684_015216</name>
</gene>
<dbReference type="VEuPathDB" id="FungiDB:AeMF1_004099"/>
<dbReference type="PANTHER" id="PTHR24113">
    <property type="entry name" value="RAN GTPASE-ACTIVATING PROTEIN 1"/>
    <property type="match status" value="1"/>
</dbReference>